<dbReference type="Gene3D" id="1.10.579.10">
    <property type="entry name" value="DNA Cyclobutane Dipyrimidine Photolyase, subunit A, domain 3"/>
    <property type="match status" value="1"/>
</dbReference>
<protein>
    <submittedName>
        <fullName evidence="1">Cryptochrome/photolyase family protein</fullName>
    </submittedName>
</protein>
<dbReference type="OrthoDB" id="5288100at2"/>
<dbReference type="Proteomes" id="UP000239001">
    <property type="component" value="Unassembled WGS sequence"/>
</dbReference>
<keyword evidence="2" id="KW-1185">Reference proteome</keyword>
<dbReference type="Pfam" id="PF04244">
    <property type="entry name" value="DPRP"/>
    <property type="match status" value="1"/>
</dbReference>
<accession>A0A2T1LRP4</accession>
<dbReference type="InterPro" id="IPR007357">
    <property type="entry name" value="PhrB-like"/>
</dbReference>
<sequence length="507" mass="59496">MTIGIWILGDQLWLQQAALASCGENHQTNPVILIESRNHIKLRPYHRQKLVLVWSAMRHFAEELKKFGYCVSYEIADDFITPLQAWIKREKITELRVMTPNDRPFRKLIEQLDLNCTVTLIPNNHFLWSTDEFKTWAKSRKRLILEDFYREGRKRFKVLMDGKNPIGGKWNFDQQNRKPPKGKLNTPQPIWFEPDQITLEVIKSVKQLDIPLHGEIQPFYWGVTRQQALIVLNNFIQNNLANFGPYQDAMLTGEYTMWHSLISPYLNTGLLHPMEVIQAAENAFYEQKLEINSIEGFIRQVLGWREYMHGIYNYTNDNYSENNWFNHTEPLPAFYWDSSLTQMNCLHQTLTQVEKTGYAHHIQRLMILNNFALIMGVSPQEIENWFHAAFIDAYDWVMQTNVIGMGQYADGGILASKPYAASANYIDKMSDYCGKCVYRKSERIGENACPFNYLYWDFLIRHQDKLRFQGRMSLILGHLSRLSTEEINTIQSLANQWRQQQKASCKT</sequence>
<dbReference type="InterPro" id="IPR036134">
    <property type="entry name" value="Crypto/Photolyase_FAD-like_sf"/>
</dbReference>
<comment type="caution">
    <text evidence="1">The sequence shown here is derived from an EMBL/GenBank/DDBJ whole genome shotgun (WGS) entry which is preliminary data.</text>
</comment>
<dbReference type="InterPro" id="IPR052551">
    <property type="entry name" value="UV-DNA_repair_photolyase"/>
</dbReference>
<reference evidence="1 2" key="1">
    <citation type="submission" date="2018-03" db="EMBL/GenBank/DDBJ databases">
        <title>The ancient ancestry and fast evolution of plastids.</title>
        <authorList>
            <person name="Moore K.R."/>
            <person name="Magnabosco C."/>
            <person name="Momper L."/>
            <person name="Gold D.A."/>
            <person name="Bosak T."/>
            <person name="Fournier G.P."/>
        </authorList>
    </citation>
    <scope>NUCLEOTIDE SEQUENCE [LARGE SCALE GENOMIC DNA]</scope>
    <source>
        <strain evidence="1 2">CCALA 016</strain>
    </source>
</reference>
<dbReference type="PANTHER" id="PTHR38657:SF1">
    <property type="entry name" value="SLR1343 PROTEIN"/>
    <property type="match status" value="1"/>
</dbReference>
<keyword evidence="1" id="KW-0456">Lyase</keyword>
<dbReference type="RefSeq" id="WP_106459164.1">
    <property type="nucleotide sequence ID" value="NZ_PXOH01000043.1"/>
</dbReference>
<evidence type="ECO:0000313" key="2">
    <source>
        <dbReference type="Proteomes" id="UP000239001"/>
    </source>
</evidence>
<proteinExistence type="predicted"/>
<reference evidence="1 2" key="2">
    <citation type="submission" date="2018-03" db="EMBL/GenBank/DDBJ databases">
        <authorList>
            <person name="Keele B.F."/>
        </authorList>
    </citation>
    <scope>NUCLEOTIDE SEQUENCE [LARGE SCALE GENOMIC DNA]</scope>
    <source>
        <strain evidence="1 2">CCALA 016</strain>
    </source>
</reference>
<dbReference type="PANTHER" id="PTHR38657">
    <property type="entry name" value="SLR1343 PROTEIN"/>
    <property type="match status" value="1"/>
</dbReference>
<dbReference type="Gene3D" id="1.10.10.1710">
    <property type="entry name" value="Deoxyribodipyrimidine photolyase-related"/>
    <property type="match status" value="1"/>
</dbReference>
<dbReference type="SUPFAM" id="SSF48173">
    <property type="entry name" value="Cryptochrome/photolyase FAD-binding domain"/>
    <property type="match status" value="1"/>
</dbReference>
<dbReference type="EMBL" id="PXOH01000043">
    <property type="protein sequence ID" value="PSF31428.1"/>
    <property type="molecule type" value="Genomic_DNA"/>
</dbReference>
<dbReference type="Gene3D" id="1.25.40.80">
    <property type="match status" value="1"/>
</dbReference>
<dbReference type="InterPro" id="IPR014729">
    <property type="entry name" value="Rossmann-like_a/b/a_fold"/>
</dbReference>
<dbReference type="GO" id="GO:0016829">
    <property type="term" value="F:lyase activity"/>
    <property type="evidence" value="ECO:0007669"/>
    <property type="project" value="UniProtKB-KW"/>
</dbReference>
<name>A0A2T1LRP4_9CHRO</name>
<dbReference type="Gene3D" id="3.40.50.620">
    <property type="entry name" value="HUPs"/>
    <property type="match status" value="1"/>
</dbReference>
<evidence type="ECO:0000313" key="1">
    <source>
        <dbReference type="EMBL" id="PSF31428.1"/>
    </source>
</evidence>
<organism evidence="1 2">
    <name type="scientific">Aphanothece hegewaldii CCALA 016</name>
    <dbReference type="NCBI Taxonomy" id="2107694"/>
    <lineage>
        <taxon>Bacteria</taxon>
        <taxon>Bacillati</taxon>
        <taxon>Cyanobacteriota</taxon>
        <taxon>Cyanophyceae</taxon>
        <taxon>Oscillatoriophycideae</taxon>
        <taxon>Chroococcales</taxon>
        <taxon>Aphanothecaceae</taxon>
        <taxon>Aphanothece</taxon>
    </lineage>
</organism>
<dbReference type="AlphaFoldDB" id="A0A2T1LRP4"/>
<gene>
    <name evidence="1" type="ORF">C7H19_22535</name>
</gene>